<sequence>MARDPRFHDARRVRGPVVTPDSDFTGHVRINGLAAGELHWYRVSFQDPADARRTGAAVTGSFRAAPDQHRPRRDIRFVWSGDMVGQGWGINPGLGGIEIFETMRQAKPDFFLHSGDTIYADGPLKETVTLPDGRVWHNLVTEEKSKVAETLAEYRGNFRYNLLDENVRAFAAEVPGIYQWDDHEVRNNWYPGQILTDDRYTEKRVDVLAARARQSFFEYLPIDNQSADEAGRIYRRISYGPLLDVFVLDMRTYRDANSPELNTEPNGGILGRRQTEWLKRGLAGSKALWKVVAADMPIGLVVPDGANIEGVANNDPGAPKGRELEIAEVLRHLQRHAVRNTVWVTADVHYAAAHHYDPSRAVFQDFDPFWEFVAGPLNAGTTTRPYKLDATFGPELVYAKNPSALVSPLDGYQFFGQVDIDAASGALTVALRDAPGATLWSTRLEAQRS</sequence>
<feature type="domain" description="PhoD-like phosphatase metallophosphatase" evidence="1">
    <location>
        <begin position="79"/>
        <end position="430"/>
    </location>
</feature>
<evidence type="ECO:0000313" key="4">
    <source>
        <dbReference type="Proteomes" id="UP001499990"/>
    </source>
</evidence>
<dbReference type="Proteomes" id="UP001499990">
    <property type="component" value="Unassembled WGS sequence"/>
</dbReference>
<dbReference type="InterPro" id="IPR052900">
    <property type="entry name" value="Phospholipid_Metab_Enz"/>
</dbReference>
<dbReference type="Pfam" id="PF09423">
    <property type="entry name" value="PhoD"/>
    <property type="match status" value="1"/>
</dbReference>
<keyword evidence="4" id="KW-1185">Reference proteome</keyword>
<dbReference type="CDD" id="cd07389">
    <property type="entry name" value="MPP_PhoD"/>
    <property type="match status" value="1"/>
</dbReference>
<dbReference type="PANTHER" id="PTHR43606">
    <property type="entry name" value="PHOSPHATASE, PUTATIVE (AFU_ORTHOLOGUE AFUA_6G08710)-RELATED"/>
    <property type="match status" value="1"/>
</dbReference>
<reference evidence="4" key="1">
    <citation type="journal article" date="2019" name="Int. J. Syst. Evol. Microbiol.">
        <title>The Global Catalogue of Microorganisms (GCM) 10K type strain sequencing project: providing services to taxonomists for standard genome sequencing and annotation.</title>
        <authorList>
            <consortium name="The Broad Institute Genomics Platform"/>
            <consortium name="The Broad Institute Genome Sequencing Center for Infectious Disease"/>
            <person name="Wu L."/>
            <person name="Ma J."/>
        </authorList>
    </citation>
    <scope>NUCLEOTIDE SEQUENCE [LARGE SCALE GENOMIC DNA]</scope>
    <source>
        <strain evidence="4">JCM 9651</strain>
    </source>
</reference>
<dbReference type="InterPro" id="IPR038607">
    <property type="entry name" value="PhoD-like_sf"/>
</dbReference>
<feature type="domain" description="Phospholipase D N-terminal" evidence="2">
    <location>
        <begin position="1"/>
        <end position="52"/>
    </location>
</feature>
<protein>
    <submittedName>
        <fullName evidence="3">Alkaline phosphatase D family protein</fullName>
    </submittedName>
</protein>
<dbReference type="EMBL" id="BAAAYL010000001">
    <property type="protein sequence ID" value="GAA3373514.1"/>
    <property type="molecule type" value="Genomic_DNA"/>
</dbReference>
<dbReference type="InterPro" id="IPR018946">
    <property type="entry name" value="PhoD-like_MPP"/>
</dbReference>
<dbReference type="PANTHER" id="PTHR43606:SF1">
    <property type="entry name" value="PHOD-LIKE PHOSPHATASE METALLOPHOSPHATASE DOMAIN-CONTAINING PROTEIN"/>
    <property type="match status" value="1"/>
</dbReference>
<evidence type="ECO:0000259" key="2">
    <source>
        <dbReference type="Pfam" id="PF16655"/>
    </source>
</evidence>
<evidence type="ECO:0000259" key="1">
    <source>
        <dbReference type="Pfam" id="PF09423"/>
    </source>
</evidence>
<name>A0ABP6SCM4_9ACTN</name>
<organism evidence="3 4">
    <name type="scientific">Streptomyces sannanensis</name>
    <dbReference type="NCBI Taxonomy" id="285536"/>
    <lineage>
        <taxon>Bacteria</taxon>
        <taxon>Bacillati</taxon>
        <taxon>Actinomycetota</taxon>
        <taxon>Actinomycetes</taxon>
        <taxon>Kitasatosporales</taxon>
        <taxon>Streptomycetaceae</taxon>
        <taxon>Streptomyces</taxon>
    </lineage>
</organism>
<dbReference type="Gene3D" id="3.60.21.70">
    <property type="entry name" value="PhoD-like phosphatase"/>
    <property type="match status" value="1"/>
</dbReference>
<dbReference type="Pfam" id="PF16655">
    <property type="entry name" value="PhoD_N"/>
    <property type="match status" value="1"/>
</dbReference>
<dbReference type="InterPro" id="IPR032093">
    <property type="entry name" value="PhoD_N"/>
</dbReference>
<dbReference type="InterPro" id="IPR029052">
    <property type="entry name" value="Metallo-depent_PP-like"/>
</dbReference>
<accession>A0ABP6SCM4</accession>
<dbReference type="SUPFAM" id="SSF56300">
    <property type="entry name" value="Metallo-dependent phosphatases"/>
    <property type="match status" value="1"/>
</dbReference>
<evidence type="ECO:0000313" key="3">
    <source>
        <dbReference type="EMBL" id="GAA3373514.1"/>
    </source>
</evidence>
<proteinExistence type="predicted"/>
<comment type="caution">
    <text evidence="3">The sequence shown here is derived from an EMBL/GenBank/DDBJ whole genome shotgun (WGS) entry which is preliminary data.</text>
</comment>
<gene>
    <name evidence="3" type="ORF">GCM10020367_33730</name>
</gene>